<evidence type="ECO:0000313" key="1">
    <source>
        <dbReference type="EMBL" id="EKJ70359.1"/>
    </source>
</evidence>
<accession>K3VA81</accession>
<dbReference type="HOGENOM" id="CLU_773971_0_0_1"/>
<dbReference type="GeneID" id="20368193"/>
<dbReference type="Proteomes" id="UP000007978">
    <property type="component" value="Chromosome 2"/>
</dbReference>
<sequence>MEVIASHLAKRRLQLIKFAQETLKIFTGSTTVAFADLAVASICNTLDKANITIDPILRVERDYKSIYSCTAIPVKHFRIFWDNGFRHGEYYDNLGLMPSMTYRYHMFCPPTHSENFNFLDSYSWMRDNGFLDVTPTDPLKLGLNLSSTAYHYIGAMFGSFHDVKSLQRPKQESEDAWYLIQELSSVQVEDNCDCWCNENNHGCSPMKLFLKSHLDERHFGDKVDYDILQQVILRHTMFEESHSHQGENPPDFVTELLRLLTFEALEMTHTCCTFEVISDDIVTDLFSTASCKPAAIFGCRAEKVREIRSCDEERLSARLLEDLMSEFTSQLRRQGSDAQAFERFITGYWRRRISEIPP</sequence>
<dbReference type="KEGG" id="fpu:FPSE_09576"/>
<dbReference type="EMBL" id="AFNW01000311">
    <property type="protein sequence ID" value="EKJ70359.1"/>
    <property type="molecule type" value="Genomic_DNA"/>
</dbReference>
<gene>
    <name evidence="1" type="ORF">FPSE_09576</name>
</gene>
<dbReference type="RefSeq" id="XP_009260968.1">
    <property type="nucleotide sequence ID" value="XM_009262693.1"/>
</dbReference>
<dbReference type="OrthoDB" id="1577640at2759"/>
<proteinExistence type="predicted"/>
<protein>
    <submittedName>
        <fullName evidence="1">Uncharacterized protein</fullName>
    </submittedName>
</protein>
<name>K3VA81_FUSPC</name>
<dbReference type="AlphaFoldDB" id="K3VA81"/>
<keyword evidence="2" id="KW-1185">Reference proteome</keyword>
<comment type="caution">
    <text evidence="1">The sequence shown here is derived from an EMBL/GenBank/DDBJ whole genome shotgun (WGS) entry which is preliminary data.</text>
</comment>
<evidence type="ECO:0000313" key="2">
    <source>
        <dbReference type="Proteomes" id="UP000007978"/>
    </source>
</evidence>
<reference evidence="1 2" key="1">
    <citation type="journal article" date="2012" name="PLoS Pathog.">
        <title>Comparative pathogenomics reveals horizontally acquired novel virulence genes in fungi infecting cereal hosts.</title>
        <authorList>
            <person name="Gardiner D.M."/>
            <person name="McDonald M.C."/>
            <person name="Covarelli L."/>
            <person name="Solomon P.S."/>
            <person name="Rusu A.G."/>
            <person name="Marshall M."/>
            <person name="Kazan K."/>
            <person name="Chakraborty S."/>
            <person name="McDonald B.A."/>
            <person name="Manners J.M."/>
        </authorList>
    </citation>
    <scope>NUCLEOTIDE SEQUENCE [LARGE SCALE GENOMIC DNA]</scope>
    <source>
        <strain evidence="1 2">CS3096</strain>
    </source>
</reference>
<dbReference type="eggNOG" id="ENOG502QZVR">
    <property type="taxonomic scope" value="Eukaryota"/>
</dbReference>
<organism evidence="1 2">
    <name type="scientific">Fusarium pseudograminearum (strain CS3096)</name>
    <name type="common">Wheat and barley crown-rot fungus</name>
    <dbReference type="NCBI Taxonomy" id="1028729"/>
    <lineage>
        <taxon>Eukaryota</taxon>
        <taxon>Fungi</taxon>
        <taxon>Dikarya</taxon>
        <taxon>Ascomycota</taxon>
        <taxon>Pezizomycotina</taxon>
        <taxon>Sordariomycetes</taxon>
        <taxon>Hypocreomycetidae</taxon>
        <taxon>Hypocreales</taxon>
        <taxon>Nectriaceae</taxon>
        <taxon>Fusarium</taxon>
    </lineage>
</organism>